<evidence type="ECO:0000256" key="1">
    <source>
        <dbReference type="SAM" id="Phobius"/>
    </source>
</evidence>
<evidence type="ECO:0000313" key="3">
    <source>
        <dbReference type="Proteomes" id="UP000286075"/>
    </source>
</evidence>
<evidence type="ECO:0008006" key="4">
    <source>
        <dbReference type="Google" id="ProtNLM"/>
    </source>
</evidence>
<feature type="transmembrane region" description="Helical" evidence="1">
    <location>
        <begin position="235"/>
        <end position="259"/>
    </location>
</feature>
<feature type="transmembrane region" description="Helical" evidence="1">
    <location>
        <begin position="111"/>
        <end position="132"/>
    </location>
</feature>
<accession>A0A413GXG2</accession>
<dbReference type="EMBL" id="QSCF01000052">
    <property type="protein sequence ID" value="RGX75801.1"/>
    <property type="molecule type" value="Genomic_DNA"/>
</dbReference>
<comment type="caution">
    <text evidence="2">The sequence shown here is derived from an EMBL/GenBank/DDBJ whole genome shotgun (WGS) entry which is preliminary data.</text>
</comment>
<dbReference type="OrthoDB" id="9204520at2"/>
<organism evidence="2 3">
    <name type="scientific">Bacteroides stercorirosoris</name>
    <dbReference type="NCBI Taxonomy" id="871324"/>
    <lineage>
        <taxon>Bacteria</taxon>
        <taxon>Pseudomonadati</taxon>
        <taxon>Bacteroidota</taxon>
        <taxon>Bacteroidia</taxon>
        <taxon>Bacteroidales</taxon>
        <taxon>Bacteroidaceae</taxon>
        <taxon>Bacteroides</taxon>
    </lineage>
</organism>
<evidence type="ECO:0000313" key="2">
    <source>
        <dbReference type="EMBL" id="RGX75801.1"/>
    </source>
</evidence>
<feature type="transmembrane region" description="Helical" evidence="1">
    <location>
        <begin position="382"/>
        <end position="402"/>
    </location>
</feature>
<gene>
    <name evidence="2" type="ORF">DXA68_21055</name>
</gene>
<feature type="transmembrane region" description="Helical" evidence="1">
    <location>
        <begin position="30"/>
        <end position="53"/>
    </location>
</feature>
<protein>
    <recommendedName>
        <fullName evidence="4">Oligosaccharide repeat unit polymerase</fullName>
    </recommendedName>
</protein>
<keyword evidence="1" id="KW-1133">Transmembrane helix</keyword>
<name>A0A413GXG2_9BACE</name>
<reference evidence="2 3" key="1">
    <citation type="submission" date="2018-08" db="EMBL/GenBank/DDBJ databases">
        <title>A genome reference for cultivated species of the human gut microbiota.</title>
        <authorList>
            <person name="Zou Y."/>
            <person name="Xue W."/>
            <person name="Luo G."/>
        </authorList>
    </citation>
    <scope>NUCLEOTIDE SEQUENCE [LARGE SCALE GENOMIC DNA]</scope>
    <source>
        <strain evidence="2 3">OF03-9BH</strain>
    </source>
</reference>
<keyword evidence="1" id="KW-0472">Membrane</keyword>
<dbReference type="AlphaFoldDB" id="A0A413GXG2"/>
<feature type="transmembrane region" description="Helical" evidence="1">
    <location>
        <begin position="74"/>
        <end position="91"/>
    </location>
</feature>
<sequence length="431" mass="49722">MFGCVCSILLIIFIAVQIYNNNIKRSPNLFSAFSMGFLFYYCVVPILIQICRVASDDSNYFFSEFLMDNGMPPLFYYLLLFVFYLVFLFSYRYSSGKEEHQYYFSLLKAKFFFTCLGYFTLIVGSVSLLIYFKALGGFFQALVIAEAARSFSADMASYVGASYKFIVLARFLKFSPWGMLFLYDYKKTYLSKLLLIVAVIFVLMLYMFQASRSALGTFIIAFSFPLIKRWTQKPWLFIFIAAIVGINMLNVLDALFVYFEKESFDVSSFDYDAVLWQFAHPYRNLSHSFNIINDYGIAYGSHFVTGLLNFIPGVTMEASYERTCEYYMGVNWRDMYGIPNDIVTFSIIEFGIVGVVVYSFFIGKLLRWLDKSLALLKESGKLPAFHTMFQVSLMLAFFFHVASADISTIYANYSLVVYPLILILSLKKKTV</sequence>
<feature type="transmembrane region" description="Helical" evidence="1">
    <location>
        <begin position="189"/>
        <end position="208"/>
    </location>
</feature>
<dbReference type="Proteomes" id="UP000286075">
    <property type="component" value="Unassembled WGS sequence"/>
</dbReference>
<proteinExistence type="predicted"/>
<keyword evidence="1" id="KW-0812">Transmembrane</keyword>
<feature type="transmembrane region" description="Helical" evidence="1">
    <location>
        <begin position="408"/>
        <end position="426"/>
    </location>
</feature>
<feature type="transmembrane region" description="Helical" evidence="1">
    <location>
        <begin position="342"/>
        <end position="361"/>
    </location>
</feature>